<evidence type="ECO:0000313" key="1">
    <source>
        <dbReference type="EMBL" id="JAD37709.1"/>
    </source>
</evidence>
<organism evidence="1">
    <name type="scientific">Arundo donax</name>
    <name type="common">Giant reed</name>
    <name type="synonym">Donax arundinaceus</name>
    <dbReference type="NCBI Taxonomy" id="35708"/>
    <lineage>
        <taxon>Eukaryota</taxon>
        <taxon>Viridiplantae</taxon>
        <taxon>Streptophyta</taxon>
        <taxon>Embryophyta</taxon>
        <taxon>Tracheophyta</taxon>
        <taxon>Spermatophyta</taxon>
        <taxon>Magnoliopsida</taxon>
        <taxon>Liliopsida</taxon>
        <taxon>Poales</taxon>
        <taxon>Poaceae</taxon>
        <taxon>PACMAD clade</taxon>
        <taxon>Arundinoideae</taxon>
        <taxon>Arundineae</taxon>
        <taxon>Arundo</taxon>
    </lineage>
</organism>
<dbReference type="AlphaFoldDB" id="A0A0A8ZE81"/>
<accession>A0A0A8ZE81</accession>
<sequence>MVNPLLAHLYTSSQTIHQSMFIHKRSWVDRWSQNVGQHGTTDVFVMRSPFSLCSAPSLCAIIPCHLNSMRPA</sequence>
<protein>
    <submittedName>
        <fullName evidence="1">Uncharacterized protein</fullName>
    </submittedName>
</protein>
<dbReference type="EMBL" id="GBRH01260186">
    <property type="protein sequence ID" value="JAD37709.1"/>
    <property type="molecule type" value="Transcribed_RNA"/>
</dbReference>
<reference evidence="1" key="2">
    <citation type="journal article" date="2015" name="Data Brief">
        <title>Shoot transcriptome of the giant reed, Arundo donax.</title>
        <authorList>
            <person name="Barrero R.A."/>
            <person name="Guerrero F.D."/>
            <person name="Moolhuijzen P."/>
            <person name="Goolsby J.A."/>
            <person name="Tidwell J."/>
            <person name="Bellgard S.E."/>
            <person name="Bellgard M.I."/>
        </authorList>
    </citation>
    <scope>NUCLEOTIDE SEQUENCE</scope>
    <source>
        <tissue evidence="1">Shoot tissue taken approximately 20 cm above the soil surface</tissue>
    </source>
</reference>
<reference evidence="1" key="1">
    <citation type="submission" date="2014-09" db="EMBL/GenBank/DDBJ databases">
        <authorList>
            <person name="Magalhaes I.L.F."/>
            <person name="Oliveira U."/>
            <person name="Santos F.R."/>
            <person name="Vidigal T.H.D.A."/>
            <person name="Brescovit A.D."/>
            <person name="Santos A.J."/>
        </authorList>
    </citation>
    <scope>NUCLEOTIDE SEQUENCE</scope>
    <source>
        <tissue evidence="1">Shoot tissue taken approximately 20 cm above the soil surface</tissue>
    </source>
</reference>
<proteinExistence type="predicted"/>
<name>A0A0A8ZE81_ARUDO</name>